<gene>
    <name evidence="4" type="ORF">Goarm_012321</name>
</gene>
<proteinExistence type="predicted"/>
<protein>
    <recommendedName>
        <fullName evidence="3">Protein kinase domain-containing protein</fullName>
    </recommendedName>
</protein>
<dbReference type="PANTHER" id="PTHR24055">
    <property type="entry name" value="MITOGEN-ACTIVATED PROTEIN KINASE"/>
    <property type="match status" value="1"/>
</dbReference>
<dbReference type="Proteomes" id="UP000593575">
    <property type="component" value="Unassembled WGS sequence"/>
</dbReference>
<sequence>MTEYVVTRWYRAPELLLNSSDYTAAIDVWSVGCIFMELMDRKPLFPG</sequence>
<evidence type="ECO:0000313" key="4">
    <source>
        <dbReference type="EMBL" id="MBA0827548.1"/>
    </source>
</evidence>
<organism evidence="4 5">
    <name type="scientific">Gossypium armourianum</name>
    <dbReference type="NCBI Taxonomy" id="34283"/>
    <lineage>
        <taxon>Eukaryota</taxon>
        <taxon>Viridiplantae</taxon>
        <taxon>Streptophyta</taxon>
        <taxon>Embryophyta</taxon>
        <taxon>Tracheophyta</taxon>
        <taxon>Spermatophyta</taxon>
        <taxon>Magnoliopsida</taxon>
        <taxon>eudicotyledons</taxon>
        <taxon>Gunneridae</taxon>
        <taxon>Pentapetalae</taxon>
        <taxon>rosids</taxon>
        <taxon>malvids</taxon>
        <taxon>Malvales</taxon>
        <taxon>Malvaceae</taxon>
        <taxon>Malvoideae</taxon>
        <taxon>Gossypium</taxon>
    </lineage>
</organism>
<name>A0A7J9J0J3_9ROSI</name>
<feature type="domain" description="Protein kinase" evidence="3">
    <location>
        <begin position="1"/>
        <end position="47"/>
    </location>
</feature>
<dbReference type="InterPro" id="IPR011009">
    <property type="entry name" value="Kinase-like_dom_sf"/>
</dbReference>
<keyword evidence="5" id="KW-1185">Reference proteome</keyword>
<evidence type="ECO:0000313" key="5">
    <source>
        <dbReference type="Proteomes" id="UP000593575"/>
    </source>
</evidence>
<dbReference type="GO" id="GO:0004672">
    <property type="term" value="F:protein kinase activity"/>
    <property type="evidence" value="ECO:0007669"/>
    <property type="project" value="InterPro"/>
</dbReference>
<dbReference type="EMBL" id="JABFAE010000005">
    <property type="protein sequence ID" value="MBA0827548.1"/>
    <property type="molecule type" value="Genomic_DNA"/>
</dbReference>
<reference evidence="4 5" key="1">
    <citation type="journal article" date="2019" name="Genome Biol. Evol.">
        <title>Insights into the evolution of the New World diploid cottons (Gossypium, subgenus Houzingenia) based on genome sequencing.</title>
        <authorList>
            <person name="Grover C.E."/>
            <person name="Arick M.A. 2nd"/>
            <person name="Thrash A."/>
            <person name="Conover J.L."/>
            <person name="Sanders W.S."/>
            <person name="Peterson D.G."/>
            <person name="Frelichowski J.E."/>
            <person name="Scheffler J.A."/>
            <person name="Scheffler B.E."/>
            <person name="Wendel J.F."/>
        </authorList>
    </citation>
    <scope>NUCLEOTIDE SEQUENCE [LARGE SCALE GENOMIC DNA]</scope>
    <source>
        <strain evidence="4">6</strain>
        <tissue evidence="4">Leaf</tissue>
    </source>
</reference>
<dbReference type="PROSITE" id="PS50011">
    <property type="entry name" value="PROTEIN_KINASE_DOM"/>
    <property type="match status" value="1"/>
</dbReference>
<dbReference type="GO" id="GO:0005524">
    <property type="term" value="F:ATP binding"/>
    <property type="evidence" value="ECO:0007669"/>
    <property type="project" value="UniProtKB-KW"/>
</dbReference>
<evidence type="ECO:0000256" key="1">
    <source>
        <dbReference type="ARBA" id="ARBA00022741"/>
    </source>
</evidence>
<evidence type="ECO:0000256" key="2">
    <source>
        <dbReference type="ARBA" id="ARBA00022840"/>
    </source>
</evidence>
<comment type="caution">
    <text evidence="4">The sequence shown here is derived from an EMBL/GenBank/DDBJ whole genome shotgun (WGS) entry which is preliminary data.</text>
</comment>
<dbReference type="Gene3D" id="1.10.510.10">
    <property type="entry name" value="Transferase(Phosphotransferase) domain 1"/>
    <property type="match status" value="1"/>
</dbReference>
<dbReference type="Pfam" id="PF00069">
    <property type="entry name" value="Pkinase"/>
    <property type="match status" value="1"/>
</dbReference>
<evidence type="ECO:0000259" key="3">
    <source>
        <dbReference type="PROSITE" id="PS50011"/>
    </source>
</evidence>
<feature type="non-terminal residue" evidence="4">
    <location>
        <position position="47"/>
    </location>
</feature>
<keyword evidence="2" id="KW-0067">ATP-binding</keyword>
<keyword evidence="1" id="KW-0547">Nucleotide-binding</keyword>
<dbReference type="AlphaFoldDB" id="A0A7J9J0J3"/>
<dbReference type="InterPro" id="IPR000719">
    <property type="entry name" value="Prot_kinase_dom"/>
</dbReference>
<accession>A0A7J9J0J3</accession>
<dbReference type="InterPro" id="IPR050117">
    <property type="entry name" value="MAPK"/>
</dbReference>
<dbReference type="SUPFAM" id="SSF56112">
    <property type="entry name" value="Protein kinase-like (PK-like)"/>
    <property type="match status" value="1"/>
</dbReference>